<dbReference type="RefSeq" id="WP_114796362.1">
    <property type="nucleotide sequence ID" value="NZ_QQZY01000004.1"/>
</dbReference>
<dbReference type="InterPro" id="IPR036388">
    <property type="entry name" value="WH-like_DNA-bd_sf"/>
</dbReference>
<dbReference type="AlphaFoldDB" id="A0A7M2YWV0"/>
<dbReference type="Pfam" id="PF07729">
    <property type="entry name" value="FCD"/>
    <property type="match status" value="1"/>
</dbReference>
<dbReference type="SMART" id="SM00345">
    <property type="entry name" value="HTH_GNTR"/>
    <property type="match status" value="1"/>
</dbReference>
<dbReference type="InterPro" id="IPR008920">
    <property type="entry name" value="TF_FadR/GntR_C"/>
</dbReference>
<dbReference type="GO" id="GO:0003677">
    <property type="term" value="F:DNA binding"/>
    <property type="evidence" value="ECO:0007669"/>
    <property type="project" value="UniProtKB-KW"/>
</dbReference>
<dbReference type="PROSITE" id="PS50949">
    <property type="entry name" value="HTH_GNTR"/>
    <property type="match status" value="1"/>
</dbReference>
<name>A0A7M2YWV0_9ACTN</name>
<reference evidence="6" key="2">
    <citation type="journal article" date="2019" name="MicrobiologyOpen">
        <title>High-quality draft genome sequence of Gaiella occulta isolated from a 150 meter deep mineral water borehole and comparison with the genome sequences of other deep-branching lineages of the phylum Actinobacteria.</title>
        <authorList>
            <person name="Severino R."/>
            <person name="Froufe H.J.C."/>
            <person name="Barroso C."/>
            <person name="Albuquerque L."/>
            <person name="Lobo-da-Cunha A."/>
            <person name="da Costa M.S."/>
            <person name="Egas C."/>
        </authorList>
    </citation>
    <scope>NUCLEOTIDE SEQUENCE [LARGE SCALE GENOMIC DNA]</scope>
    <source>
        <strain evidence="6">F2-233</strain>
    </source>
</reference>
<dbReference type="EMBL" id="QQZY01000004">
    <property type="protein sequence ID" value="RDI74364.1"/>
    <property type="molecule type" value="Genomic_DNA"/>
</dbReference>
<dbReference type="SUPFAM" id="SSF46785">
    <property type="entry name" value="Winged helix' DNA-binding domain"/>
    <property type="match status" value="1"/>
</dbReference>
<dbReference type="SMART" id="SM00895">
    <property type="entry name" value="FCD"/>
    <property type="match status" value="1"/>
</dbReference>
<feature type="domain" description="HTH gntR-type" evidence="4">
    <location>
        <begin position="1"/>
        <end position="68"/>
    </location>
</feature>
<organism evidence="5 6">
    <name type="scientific">Gaiella occulta</name>
    <dbReference type="NCBI Taxonomy" id="1002870"/>
    <lineage>
        <taxon>Bacteria</taxon>
        <taxon>Bacillati</taxon>
        <taxon>Actinomycetota</taxon>
        <taxon>Thermoleophilia</taxon>
        <taxon>Gaiellales</taxon>
        <taxon>Gaiellaceae</taxon>
        <taxon>Gaiella</taxon>
    </lineage>
</organism>
<keyword evidence="6" id="KW-1185">Reference proteome</keyword>
<evidence type="ECO:0000256" key="2">
    <source>
        <dbReference type="ARBA" id="ARBA00023125"/>
    </source>
</evidence>
<dbReference type="Pfam" id="PF00392">
    <property type="entry name" value="GntR"/>
    <property type="match status" value="1"/>
</dbReference>
<evidence type="ECO:0000313" key="6">
    <source>
        <dbReference type="Proteomes" id="UP000254134"/>
    </source>
</evidence>
<dbReference type="Gene3D" id="1.10.10.10">
    <property type="entry name" value="Winged helix-like DNA-binding domain superfamily/Winged helix DNA-binding domain"/>
    <property type="match status" value="1"/>
</dbReference>
<dbReference type="InterPro" id="IPR011711">
    <property type="entry name" value="GntR_C"/>
</dbReference>
<dbReference type="InterPro" id="IPR036390">
    <property type="entry name" value="WH_DNA-bd_sf"/>
</dbReference>
<dbReference type="Gene3D" id="1.20.120.530">
    <property type="entry name" value="GntR ligand-binding domain-like"/>
    <property type="match status" value="1"/>
</dbReference>
<protein>
    <submittedName>
        <fullName evidence="5">Transcriptional regulator</fullName>
    </submittedName>
</protein>
<dbReference type="SUPFAM" id="SSF48008">
    <property type="entry name" value="GntR ligand-binding domain-like"/>
    <property type="match status" value="1"/>
</dbReference>
<dbReference type="InterPro" id="IPR000524">
    <property type="entry name" value="Tscrpt_reg_HTH_GntR"/>
</dbReference>
<comment type="caution">
    <text evidence="5">The sequence shown here is derived from an EMBL/GenBank/DDBJ whole genome shotgun (WGS) entry which is preliminary data.</text>
</comment>
<keyword evidence="3" id="KW-0804">Transcription</keyword>
<dbReference type="GO" id="GO:0003700">
    <property type="term" value="F:DNA-binding transcription factor activity"/>
    <property type="evidence" value="ECO:0007669"/>
    <property type="project" value="InterPro"/>
</dbReference>
<gene>
    <name evidence="5" type="ORF">Gocc_1940</name>
</gene>
<dbReference type="Proteomes" id="UP000254134">
    <property type="component" value="Unassembled WGS sequence"/>
</dbReference>
<dbReference type="PANTHER" id="PTHR43537">
    <property type="entry name" value="TRANSCRIPTIONAL REGULATOR, GNTR FAMILY"/>
    <property type="match status" value="1"/>
</dbReference>
<dbReference type="CDD" id="cd07377">
    <property type="entry name" value="WHTH_GntR"/>
    <property type="match status" value="1"/>
</dbReference>
<evidence type="ECO:0000313" key="5">
    <source>
        <dbReference type="EMBL" id="RDI74364.1"/>
    </source>
</evidence>
<sequence>MNKQEHAYRVIRGRILDGTYGPGYRLVMDTVADELQVSTVPVREAIRRLEAEGFVVYRPNAGAQVAPADADVWESAMTVLAVLEGYATALAASRLTPLDISGLRAVNTQMAEAMQRTDVLAFSRLNQQFHAEIFEHCPNSHLVDLLHDTNSRLDAVRRTVFTHIPYRGLSSIEEHAHLIDLIESGAAADEIEAAAREHKLRTVEAFRHRQAEHELAGLTPSVAAAGGEP</sequence>
<evidence type="ECO:0000256" key="1">
    <source>
        <dbReference type="ARBA" id="ARBA00023015"/>
    </source>
</evidence>
<keyword evidence="1" id="KW-0805">Transcription regulation</keyword>
<accession>A0A7M2YWV0</accession>
<reference evidence="5 6" key="1">
    <citation type="submission" date="2018-07" db="EMBL/GenBank/DDBJ databases">
        <title>High-quality-draft genome sequence of Gaiella occulta.</title>
        <authorList>
            <person name="Severino R."/>
            <person name="Froufe H.J.C."/>
            <person name="Rainey F.A."/>
            <person name="Barroso C."/>
            <person name="Albuquerque L."/>
            <person name="Lobo-Da-Cunha A."/>
            <person name="Da Costa M.S."/>
            <person name="Egas C."/>
        </authorList>
    </citation>
    <scope>NUCLEOTIDE SEQUENCE [LARGE SCALE GENOMIC DNA]</scope>
    <source>
        <strain evidence="5 6">F2-233</strain>
    </source>
</reference>
<proteinExistence type="predicted"/>
<evidence type="ECO:0000256" key="3">
    <source>
        <dbReference type="ARBA" id="ARBA00023163"/>
    </source>
</evidence>
<keyword evidence="2" id="KW-0238">DNA-binding</keyword>
<dbReference type="OrthoDB" id="4084810at2"/>
<evidence type="ECO:0000259" key="4">
    <source>
        <dbReference type="PROSITE" id="PS50949"/>
    </source>
</evidence>
<dbReference type="PANTHER" id="PTHR43537:SF24">
    <property type="entry name" value="GLUCONATE OPERON TRANSCRIPTIONAL REPRESSOR"/>
    <property type="match status" value="1"/>
</dbReference>